<dbReference type="AlphaFoldDB" id="A0AAD9Y931"/>
<feature type="region of interest" description="Disordered" evidence="1">
    <location>
        <begin position="24"/>
        <end position="44"/>
    </location>
</feature>
<name>A0AAD9Y931_COLKA</name>
<keyword evidence="3" id="KW-1185">Reference proteome</keyword>
<proteinExistence type="predicted"/>
<evidence type="ECO:0000313" key="3">
    <source>
        <dbReference type="Proteomes" id="UP001281614"/>
    </source>
</evidence>
<dbReference type="Proteomes" id="UP001281614">
    <property type="component" value="Unassembled WGS sequence"/>
</dbReference>
<gene>
    <name evidence="2" type="ORF">CKAH01_17788</name>
</gene>
<comment type="caution">
    <text evidence="2">The sequence shown here is derived from an EMBL/GenBank/DDBJ whole genome shotgun (WGS) entry which is preliminary data.</text>
</comment>
<evidence type="ECO:0000313" key="2">
    <source>
        <dbReference type="EMBL" id="KAK2751843.1"/>
    </source>
</evidence>
<sequence length="44" mass="5110">MISLRDILPEMYPHCGTELQFLADQNQGENPPPPEEVWDQLKQT</sequence>
<reference evidence="2" key="1">
    <citation type="submission" date="2023-02" db="EMBL/GenBank/DDBJ databases">
        <title>Colletotrichum kahawae CIFC_Que2 genome sequencing and assembly.</title>
        <authorList>
            <person name="Baroncelli R."/>
        </authorList>
    </citation>
    <scope>NUCLEOTIDE SEQUENCE</scope>
    <source>
        <strain evidence="2">CIFC_Que2</strain>
    </source>
</reference>
<evidence type="ECO:0000256" key="1">
    <source>
        <dbReference type="SAM" id="MobiDB-lite"/>
    </source>
</evidence>
<dbReference type="EMBL" id="VYYT01000258">
    <property type="protein sequence ID" value="KAK2751843.1"/>
    <property type="molecule type" value="Genomic_DNA"/>
</dbReference>
<accession>A0AAD9Y931</accession>
<protein>
    <submittedName>
        <fullName evidence="2">Uncharacterized protein</fullName>
    </submittedName>
</protein>
<organism evidence="2 3">
    <name type="scientific">Colletotrichum kahawae</name>
    <name type="common">Coffee berry disease fungus</name>
    <dbReference type="NCBI Taxonomy" id="34407"/>
    <lineage>
        <taxon>Eukaryota</taxon>
        <taxon>Fungi</taxon>
        <taxon>Dikarya</taxon>
        <taxon>Ascomycota</taxon>
        <taxon>Pezizomycotina</taxon>
        <taxon>Sordariomycetes</taxon>
        <taxon>Hypocreomycetidae</taxon>
        <taxon>Glomerellales</taxon>
        <taxon>Glomerellaceae</taxon>
        <taxon>Colletotrichum</taxon>
        <taxon>Colletotrichum gloeosporioides species complex</taxon>
    </lineage>
</organism>